<sequence length="113" mass="13353">MGRPKKNTEDKRRLQVVFKVTDGEYAQLFEMIKYSEKSASEVIRQLVFKERLLKPKTAMVDVQTYIELKRIGNNLNQYVKAVHERKLTNVDQKVLLELKNTFEILTKQIIKPE</sequence>
<evidence type="ECO:0000313" key="1">
    <source>
        <dbReference type="EMBL" id="MFC4195268.1"/>
    </source>
</evidence>
<dbReference type="Pfam" id="PF21983">
    <property type="entry name" value="NikA-like"/>
    <property type="match status" value="1"/>
</dbReference>
<dbReference type="EMBL" id="JBHSBY010000007">
    <property type="protein sequence ID" value="MFC4195268.1"/>
    <property type="molecule type" value="Genomic_DNA"/>
</dbReference>
<keyword evidence="2" id="KW-1185">Reference proteome</keyword>
<comment type="caution">
    <text evidence="1">The sequence shown here is derived from an EMBL/GenBank/DDBJ whole genome shotgun (WGS) entry which is preliminary data.</text>
</comment>
<dbReference type="RefSeq" id="WP_378958573.1">
    <property type="nucleotide sequence ID" value="NZ_JBHRXC010000016.1"/>
</dbReference>
<name>A0ABV8NHM8_9SPHI</name>
<accession>A0ABV8NHM8</accession>
<reference evidence="2" key="1">
    <citation type="journal article" date="2019" name="Int. J. Syst. Evol. Microbiol.">
        <title>The Global Catalogue of Microorganisms (GCM) 10K type strain sequencing project: providing services to taxonomists for standard genome sequencing and annotation.</title>
        <authorList>
            <consortium name="The Broad Institute Genomics Platform"/>
            <consortium name="The Broad Institute Genome Sequencing Center for Infectious Disease"/>
            <person name="Wu L."/>
            <person name="Ma J."/>
        </authorList>
    </citation>
    <scope>NUCLEOTIDE SEQUENCE [LARGE SCALE GENOMIC DNA]</scope>
    <source>
        <strain evidence="2">CCM 8689</strain>
    </source>
</reference>
<proteinExistence type="predicted"/>
<gene>
    <name evidence="1" type="primary">mobC</name>
    <name evidence="1" type="ORF">ACFOUY_00995</name>
</gene>
<organism evidence="1 2">
    <name type="scientific">Pedobacter jamesrossensis</name>
    <dbReference type="NCBI Taxonomy" id="1908238"/>
    <lineage>
        <taxon>Bacteria</taxon>
        <taxon>Pseudomonadati</taxon>
        <taxon>Bacteroidota</taxon>
        <taxon>Sphingobacteriia</taxon>
        <taxon>Sphingobacteriales</taxon>
        <taxon>Sphingobacteriaceae</taxon>
        <taxon>Pedobacter</taxon>
    </lineage>
</organism>
<protein>
    <submittedName>
        <fullName evidence="1">Plasmid mobilization relaxosome protein MobC</fullName>
    </submittedName>
</protein>
<evidence type="ECO:0000313" key="2">
    <source>
        <dbReference type="Proteomes" id="UP001595792"/>
    </source>
</evidence>
<dbReference type="InterPro" id="IPR053842">
    <property type="entry name" value="NikA-like"/>
</dbReference>
<dbReference type="Proteomes" id="UP001595792">
    <property type="component" value="Unassembled WGS sequence"/>
</dbReference>